<evidence type="ECO:0000313" key="2">
    <source>
        <dbReference type="Proteomes" id="UP001521785"/>
    </source>
</evidence>
<evidence type="ECO:0008006" key="3">
    <source>
        <dbReference type="Google" id="ProtNLM"/>
    </source>
</evidence>
<accession>A0ABR3QR93</accession>
<dbReference type="InterPro" id="IPR040201">
    <property type="entry name" value="Mrg3-like"/>
</dbReference>
<dbReference type="Proteomes" id="UP001521785">
    <property type="component" value="Unassembled WGS sequence"/>
</dbReference>
<gene>
    <name evidence="1" type="ORF">SLS60_010179</name>
</gene>
<protein>
    <recommendedName>
        <fullName evidence="3">Tetratricopeptide repeat protein</fullName>
    </recommendedName>
</protein>
<sequence length="87" mass="9798">MDQARQWADKALERAGSITNQDEECNIGCAVATHNLGEFYEMEGKIQDARRKYKDAEQLAKKVGFQEGQVNAKAGIVRLKELEKAQK</sequence>
<keyword evidence="2" id="KW-1185">Reference proteome</keyword>
<name>A0ABR3QR93_9PLEO</name>
<organism evidence="1 2">
    <name type="scientific">Paraconiothyrium brasiliense</name>
    <dbReference type="NCBI Taxonomy" id="300254"/>
    <lineage>
        <taxon>Eukaryota</taxon>
        <taxon>Fungi</taxon>
        <taxon>Dikarya</taxon>
        <taxon>Ascomycota</taxon>
        <taxon>Pezizomycotina</taxon>
        <taxon>Dothideomycetes</taxon>
        <taxon>Pleosporomycetidae</taxon>
        <taxon>Pleosporales</taxon>
        <taxon>Massarineae</taxon>
        <taxon>Didymosphaeriaceae</taxon>
        <taxon>Paraconiothyrium</taxon>
    </lineage>
</organism>
<proteinExistence type="predicted"/>
<evidence type="ECO:0000313" key="1">
    <source>
        <dbReference type="EMBL" id="KAL1594419.1"/>
    </source>
</evidence>
<comment type="caution">
    <text evidence="1">The sequence shown here is derived from an EMBL/GenBank/DDBJ whole genome shotgun (WGS) entry which is preliminary data.</text>
</comment>
<dbReference type="PANTHER" id="PTHR28142:SF1">
    <property type="entry name" value="MITOCHONDRIAL INNER MEMBRANE I-AAA PROTEASE SUPERCOMPLEX SUBUNIT MGR3-RELATED"/>
    <property type="match status" value="1"/>
</dbReference>
<dbReference type="InterPro" id="IPR011990">
    <property type="entry name" value="TPR-like_helical_dom_sf"/>
</dbReference>
<dbReference type="SUPFAM" id="SSF48452">
    <property type="entry name" value="TPR-like"/>
    <property type="match status" value="1"/>
</dbReference>
<dbReference type="EMBL" id="JAKJXO020000017">
    <property type="protein sequence ID" value="KAL1594419.1"/>
    <property type="molecule type" value="Genomic_DNA"/>
</dbReference>
<dbReference type="Gene3D" id="1.25.40.10">
    <property type="entry name" value="Tetratricopeptide repeat domain"/>
    <property type="match status" value="1"/>
</dbReference>
<dbReference type="PANTHER" id="PTHR28142">
    <property type="entry name" value="MITOCHONDRIAL INNER MEMBRANE I-AAA PROTEASE SUPERCOMPLEX SUBUNIT MGR3-RELATED"/>
    <property type="match status" value="1"/>
</dbReference>
<reference evidence="1 2" key="1">
    <citation type="submission" date="2024-02" db="EMBL/GenBank/DDBJ databases">
        <title>De novo assembly and annotation of 12 fungi associated with fruit tree decline syndrome in Ontario, Canada.</title>
        <authorList>
            <person name="Sulman M."/>
            <person name="Ellouze W."/>
            <person name="Ilyukhin E."/>
        </authorList>
    </citation>
    <scope>NUCLEOTIDE SEQUENCE [LARGE SCALE GENOMIC DNA]</scope>
    <source>
        <strain evidence="1 2">M42-189</strain>
    </source>
</reference>